<keyword evidence="7 12" id="KW-0375">Hydrogen ion transport</keyword>
<evidence type="ECO:0000256" key="6">
    <source>
        <dbReference type="ARBA" id="ARBA00022692"/>
    </source>
</evidence>
<dbReference type="InterPro" id="IPR000568">
    <property type="entry name" value="ATP_synth_F0_asu"/>
</dbReference>
<evidence type="ECO:0000256" key="7">
    <source>
        <dbReference type="ARBA" id="ARBA00022781"/>
    </source>
</evidence>
<proteinExistence type="inferred from homology"/>
<dbReference type="InterPro" id="IPR023011">
    <property type="entry name" value="ATP_synth_F0_asu_AS"/>
</dbReference>
<accession>A0A2S2E708</accession>
<keyword evidence="3 12" id="KW-0813">Transport</keyword>
<dbReference type="GO" id="GO:0045259">
    <property type="term" value="C:proton-transporting ATP synthase complex"/>
    <property type="evidence" value="ECO:0007669"/>
    <property type="project" value="UniProtKB-KW"/>
</dbReference>
<evidence type="ECO:0000256" key="11">
    <source>
        <dbReference type="ARBA" id="ARBA00023310"/>
    </source>
</evidence>
<dbReference type="GO" id="GO:0005886">
    <property type="term" value="C:plasma membrane"/>
    <property type="evidence" value="ECO:0007669"/>
    <property type="project" value="UniProtKB-SubCell"/>
</dbReference>
<dbReference type="Gene3D" id="1.20.120.220">
    <property type="entry name" value="ATP synthase, F0 complex, subunit A"/>
    <property type="match status" value="1"/>
</dbReference>
<gene>
    <name evidence="12" type="primary">atpB</name>
    <name evidence="14" type="ORF">HMF8227_02993</name>
</gene>
<protein>
    <recommendedName>
        <fullName evidence="12 13">ATP synthase subunit a</fullName>
    </recommendedName>
    <alternativeName>
        <fullName evidence="12">ATP synthase F0 sector subunit a</fullName>
    </alternativeName>
    <alternativeName>
        <fullName evidence="12">F-ATPase subunit 6</fullName>
    </alternativeName>
</protein>
<dbReference type="KEGG" id="salh:HMF8227_02993"/>
<keyword evidence="11 12" id="KW-0066">ATP synthesis</keyword>
<dbReference type="Pfam" id="PF00119">
    <property type="entry name" value="ATP-synt_A"/>
    <property type="match status" value="1"/>
</dbReference>
<keyword evidence="5 12" id="KW-0138">CF(0)</keyword>
<dbReference type="RefSeq" id="WP_109340938.1">
    <property type="nucleotide sequence ID" value="NZ_CP029347.1"/>
</dbReference>
<dbReference type="PANTHER" id="PTHR42823">
    <property type="entry name" value="ATP SYNTHASE SUBUNIT A, CHLOROPLASTIC"/>
    <property type="match status" value="1"/>
</dbReference>
<sequence length="288" mass="31593">MAAGEELTLSSHIQHHLTNAKACAAPDGGVAFNKACSEAGFWTWHVDSLAWSIGLGILFLMLFRSAAKKTNTTGVPGKFQCFVEMIVEFVGDNVKDTFHGRSKLIAPLALTIFVWVFLMNLMDLVPVDVLPWIAQQTGAAAFGMDPHDVYMKIVPTTDLNVPVALALGVFALMIIYSIRIKGVMGFIKELTLHPFSTKNVPMQIVLIPFNLILETIALVAKPFSLALRLFGNLYAGEMIFILIGAVGLAQLPLHFAWAVFHILVIVLQAFVFMMLTIVYLSMASSDNH</sequence>
<dbReference type="NCBIfam" id="TIGR01131">
    <property type="entry name" value="ATP_synt_6_or_A"/>
    <property type="match status" value="1"/>
</dbReference>
<dbReference type="NCBIfam" id="NF004477">
    <property type="entry name" value="PRK05815.1-1"/>
    <property type="match status" value="1"/>
</dbReference>
<feature type="transmembrane region" description="Helical" evidence="12">
    <location>
        <begin position="159"/>
        <end position="178"/>
    </location>
</feature>
<feature type="transmembrane region" description="Helical" evidence="12">
    <location>
        <begin position="255"/>
        <end position="280"/>
    </location>
</feature>
<evidence type="ECO:0000256" key="5">
    <source>
        <dbReference type="ARBA" id="ARBA00022547"/>
    </source>
</evidence>
<evidence type="ECO:0000313" key="14">
    <source>
        <dbReference type="EMBL" id="AWL13441.1"/>
    </source>
</evidence>
<evidence type="ECO:0000256" key="10">
    <source>
        <dbReference type="ARBA" id="ARBA00023136"/>
    </source>
</evidence>
<dbReference type="Proteomes" id="UP000245728">
    <property type="component" value="Chromosome"/>
</dbReference>
<comment type="subcellular location">
    <subcellularLocation>
        <location evidence="12 13">Cell membrane</location>
        <topology evidence="12 13">Multi-pass membrane protein</topology>
    </subcellularLocation>
    <subcellularLocation>
        <location evidence="1">Membrane</location>
        <topology evidence="1">Multi-pass membrane protein</topology>
    </subcellularLocation>
</comment>
<dbReference type="InterPro" id="IPR035908">
    <property type="entry name" value="F0_ATP_A_sf"/>
</dbReference>
<feature type="transmembrane region" description="Helical" evidence="12">
    <location>
        <begin position="42"/>
        <end position="63"/>
    </location>
</feature>
<dbReference type="InterPro" id="IPR045082">
    <property type="entry name" value="ATP_syn_F0_a_bact/chloroplast"/>
</dbReference>
<evidence type="ECO:0000313" key="15">
    <source>
        <dbReference type="Proteomes" id="UP000245728"/>
    </source>
</evidence>
<dbReference type="FunFam" id="1.20.120.220:FF:000002">
    <property type="entry name" value="ATP synthase subunit a"/>
    <property type="match status" value="1"/>
</dbReference>
<keyword evidence="9 12" id="KW-0406">Ion transport</keyword>
<keyword evidence="8 12" id="KW-1133">Transmembrane helix</keyword>
<keyword evidence="4 12" id="KW-1003">Cell membrane</keyword>
<keyword evidence="10 12" id="KW-0472">Membrane</keyword>
<dbReference type="SUPFAM" id="SSF81336">
    <property type="entry name" value="F1F0 ATP synthase subunit A"/>
    <property type="match status" value="1"/>
</dbReference>
<evidence type="ECO:0000256" key="9">
    <source>
        <dbReference type="ARBA" id="ARBA00023065"/>
    </source>
</evidence>
<feature type="transmembrane region" description="Helical" evidence="12">
    <location>
        <begin position="226"/>
        <end position="248"/>
    </location>
</feature>
<evidence type="ECO:0000256" key="12">
    <source>
        <dbReference type="HAMAP-Rule" id="MF_01393"/>
    </source>
</evidence>
<keyword evidence="6 12" id="KW-0812">Transmembrane</keyword>
<feature type="transmembrane region" description="Helical" evidence="12">
    <location>
        <begin position="104"/>
        <end position="122"/>
    </location>
</feature>
<evidence type="ECO:0000256" key="1">
    <source>
        <dbReference type="ARBA" id="ARBA00004141"/>
    </source>
</evidence>
<evidence type="ECO:0000256" key="8">
    <source>
        <dbReference type="ARBA" id="ARBA00022989"/>
    </source>
</evidence>
<dbReference type="EMBL" id="CP029347">
    <property type="protein sequence ID" value="AWL13441.1"/>
    <property type="molecule type" value="Genomic_DNA"/>
</dbReference>
<dbReference type="AlphaFoldDB" id="A0A2S2E708"/>
<dbReference type="HAMAP" id="MF_01393">
    <property type="entry name" value="ATP_synth_a_bact"/>
    <property type="match status" value="1"/>
</dbReference>
<name>A0A2S2E708_9ALTE</name>
<dbReference type="OrthoDB" id="9789241at2"/>
<dbReference type="CDD" id="cd00310">
    <property type="entry name" value="ATP-synt_Fo_a_6"/>
    <property type="match status" value="1"/>
</dbReference>
<reference evidence="14 15" key="1">
    <citation type="submission" date="2018-05" db="EMBL/GenBank/DDBJ databases">
        <title>Salinimonas sp. HMF8227 Genome sequencing and assembly.</title>
        <authorList>
            <person name="Kang H."/>
            <person name="Kang J."/>
            <person name="Cha I."/>
            <person name="Kim H."/>
            <person name="Joh K."/>
        </authorList>
    </citation>
    <scope>NUCLEOTIDE SEQUENCE [LARGE SCALE GENOMIC DNA]</scope>
    <source>
        <strain evidence="14 15">HMF8227</strain>
    </source>
</reference>
<evidence type="ECO:0000256" key="4">
    <source>
        <dbReference type="ARBA" id="ARBA00022475"/>
    </source>
</evidence>
<evidence type="ECO:0000256" key="13">
    <source>
        <dbReference type="RuleBase" id="RU000483"/>
    </source>
</evidence>
<keyword evidence="15" id="KW-1185">Reference proteome</keyword>
<dbReference type="GO" id="GO:0046933">
    <property type="term" value="F:proton-transporting ATP synthase activity, rotational mechanism"/>
    <property type="evidence" value="ECO:0007669"/>
    <property type="project" value="UniProtKB-UniRule"/>
</dbReference>
<organism evidence="14 15">
    <name type="scientific">Saliniradius amylolyticus</name>
    <dbReference type="NCBI Taxonomy" id="2183582"/>
    <lineage>
        <taxon>Bacteria</taxon>
        <taxon>Pseudomonadati</taxon>
        <taxon>Pseudomonadota</taxon>
        <taxon>Gammaproteobacteria</taxon>
        <taxon>Alteromonadales</taxon>
        <taxon>Alteromonadaceae</taxon>
        <taxon>Saliniradius</taxon>
    </lineage>
</organism>
<evidence type="ECO:0000256" key="2">
    <source>
        <dbReference type="ARBA" id="ARBA00006810"/>
    </source>
</evidence>
<comment type="similarity">
    <text evidence="2 12 13">Belongs to the ATPase A chain family.</text>
</comment>
<evidence type="ECO:0000256" key="3">
    <source>
        <dbReference type="ARBA" id="ARBA00022448"/>
    </source>
</evidence>
<dbReference type="PROSITE" id="PS00449">
    <property type="entry name" value="ATPASE_A"/>
    <property type="match status" value="1"/>
</dbReference>
<dbReference type="PANTHER" id="PTHR42823:SF3">
    <property type="entry name" value="ATP SYNTHASE SUBUNIT A, CHLOROPLASTIC"/>
    <property type="match status" value="1"/>
</dbReference>
<dbReference type="GO" id="GO:0042777">
    <property type="term" value="P:proton motive force-driven plasma membrane ATP synthesis"/>
    <property type="evidence" value="ECO:0007669"/>
    <property type="project" value="TreeGrafter"/>
</dbReference>
<comment type="function">
    <text evidence="12 13">Key component of the proton channel; it plays a direct role in the translocation of protons across the membrane.</text>
</comment>